<keyword evidence="1" id="KW-0472">Membrane</keyword>
<keyword evidence="1" id="KW-0812">Transmembrane</keyword>
<gene>
    <name evidence="2" type="ORF">X975_06885</name>
</gene>
<feature type="non-terminal residue" evidence="2">
    <location>
        <position position="57"/>
    </location>
</feature>
<organism evidence="2 3">
    <name type="scientific">Stegodyphus mimosarum</name>
    <name type="common">African social velvet spider</name>
    <dbReference type="NCBI Taxonomy" id="407821"/>
    <lineage>
        <taxon>Eukaryota</taxon>
        <taxon>Metazoa</taxon>
        <taxon>Ecdysozoa</taxon>
        <taxon>Arthropoda</taxon>
        <taxon>Chelicerata</taxon>
        <taxon>Arachnida</taxon>
        <taxon>Araneae</taxon>
        <taxon>Araneomorphae</taxon>
        <taxon>Entelegynae</taxon>
        <taxon>Eresoidea</taxon>
        <taxon>Eresidae</taxon>
        <taxon>Stegodyphus</taxon>
    </lineage>
</organism>
<reference evidence="2 3" key="1">
    <citation type="submission" date="2013-11" db="EMBL/GenBank/DDBJ databases">
        <title>Genome sequencing of Stegodyphus mimosarum.</title>
        <authorList>
            <person name="Bechsgaard J."/>
        </authorList>
    </citation>
    <scope>NUCLEOTIDE SEQUENCE [LARGE SCALE GENOMIC DNA]</scope>
</reference>
<keyword evidence="1" id="KW-1133">Transmembrane helix</keyword>
<evidence type="ECO:0000313" key="3">
    <source>
        <dbReference type="Proteomes" id="UP000054359"/>
    </source>
</evidence>
<feature type="transmembrane region" description="Helical" evidence="1">
    <location>
        <begin position="12"/>
        <end position="31"/>
    </location>
</feature>
<dbReference type="EMBL" id="KK116219">
    <property type="protein sequence ID" value="KFM67112.1"/>
    <property type="molecule type" value="Genomic_DNA"/>
</dbReference>
<accession>A0A087TPS3</accession>
<evidence type="ECO:0000256" key="1">
    <source>
        <dbReference type="SAM" id="Phobius"/>
    </source>
</evidence>
<keyword evidence="3" id="KW-1185">Reference proteome</keyword>
<dbReference type="Proteomes" id="UP000054359">
    <property type="component" value="Unassembled WGS sequence"/>
</dbReference>
<sequence length="57" mass="7185">MIVFDKMLKQLSTFLCLYFIYFYQIFTHLQLKYLPFFLHFFCNLSRRYFSSNQPSFF</sequence>
<proteinExistence type="predicted"/>
<evidence type="ECO:0000313" key="2">
    <source>
        <dbReference type="EMBL" id="KFM67112.1"/>
    </source>
</evidence>
<dbReference type="AlphaFoldDB" id="A0A087TPS3"/>
<protein>
    <submittedName>
        <fullName evidence="2">Uncharacterized protein</fullName>
    </submittedName>
</protein>
<name>A0A087TPS3_STEMI</name>